<dbReference type="AlphaFoldDB" id="A0A6G9Y8A4"/>
<dbReference type="KEGG" id="nah:F5544_06930"/>
<dbReference type="EMBL" id="CP046172">
    <property type="protein sequence ID" value="QIS09296.1"/>
    <property type="molecule type" value="Genomic_DNA"/>
</dbReference>
<reference evidence="2 3" key="1">
    <citation type="journal article" date="2019" name="ACS Chem. Biol.">
        <title>Identification and Mobilization of a Cryptic Antibiotic Biosynthesis Gene Locus from a Human-Pathogenic Nocardia Isolate.</title>
        <authorList>
            <person name="Herisse M."/>
            <person name="Ishida K."/>
            <person name="Porter J.L."/>
            <person name="Howden B."/>
            <person name="Hertweck C."/>
            <person name="Stinear T.P."/>
            <person name="Pidot S.J."/>
        </authorList>
    </citation>
    <scope>NUCLEOTIDE SEQUENCE [LARGE SCALE GENOMIC DNA]</scope>
    <source>
        <strain evidence="2 3">AUSMDU00012717</strain>
    </source>
</reference>
<evidence type="ECO:0000259" key="1">
    <source>
        <dbReference type="Pfam" id="PF21780"/>
    </source>
</evidence>
<name>A0A6G9Y8A4_9NOCA</name>
<keyword evidence="3" id="KW-1185">Reference proteome</keyword>
<dbReference type="RefSeq" id="WP_238847125.1">
    <property type="nucleotide sequence ID" value="NZ_CP046172.1"/>
</dbReference>
<accession>A0A6G9Y8A4</accession>
<protein>
    <recommendedName>
        <fullName evidence="1">DUF6875 domain-containing protein</fullName>
    </recommendedName>
</protein>
<dbReference type="InterPro" id="IPR049240">
    <property type="entry name" value="DUF6875"/>
</dbReference>
<evidence type="ECO:0000313" key="2">
    <source>
        <dbReference type="EMBL" id="QIS09296.1"/>
    </source>
</evidence>
<evidence type="ECO:0000313" key="3">
    <source>
        <dbReference type="Proteomes" id="UP000503540"/>
    </source>
</evidence>
<organism evidence="2 3">
    <name type="scientific">Nocardia arthritidis</name>
    <dbReference type="NCBI Taxonomy" id="228602"/>
    <lineage>
        <taxon>Bacteria</taxon>
        <taxon>Bacillati</taxon>
        <taxon>Actinomycetota</taxon>
        <taxon>Actinomycetes</taxon>
        <taxon>Mycobacteriales</taxon>
        <taxon>Nocardiaceae</taxon>
        <taxon>Nocardia</taxon>
    </lineage>
</organism>
<dbReference type="Pfam" id="PF21780">
    <property type="entry name" value="DUF6875"/>
    <property type="match status" value="1"/>
</dbReference>
<dbReference type="Proteomes" id="UP000503540">
    <property type="component" value="Chromosome"/>
</dbReference>
<sequence>MTKIVIGPRSGMNWIPLSSIEKPCPFAGSAVGVVRAWVEDHLTSSAPELGRDGPICPYVGPSIRRDLMWVGRIPGIRPLPDFVRLVLADALEVFPRLPPVDGGAAVLRTLITALPDLCDHSLIDELHAELKTEFVARATMLGQFYPGCAQPGLWNKDFHPLDAPIPMLVVRSMMATDFPFLLERPEWMSAYVKKFAPALPAHVRHAVVRRLTANPDTKVAAYRAAPDDEPMPAGRRAD</sequence>
<feature type="domain" description="DUF6875" evidence="1">
    <location>
        <begin position="34"/>
        <end position="205"/>
    </location>
</feature>
<proteinExistence type="predicted"/>
<gene>
    <name evidence="2" type="ORF">F5544_06930</name>
</gene>